<comment type="subcellular location">
    <subcellularLocation>
        <location evidence="1">Cell membrane</location>
        <topology evidence="1">Multi-pass membrane protein</topology>
    </subcellularLocation>
</comment>
<evidence type="ECO:0000256" key="1">
    <source>
        <dbReference type="ARBA" id="ARBA00004651"/>
    </source>
</evidence>
<name>A0ABV8MNA4_9NEIS</name>
<evidence type="ECO:0000313" key="9">
    <source>
        <dbReference type="Proteomes" id="UP001595791"/>
    </source>
</evidence>
<dbReference type="InterPro" id="IPR011701">
    <property type="entry name" value="MFS"/>
</dbReference>
<comment type="caution">
    <text evidence="8">The sequence shown here is derived from an EMBL/GenBank/DDBJ whole genome shotgun (WGS) entry which is preliminary data.</text>
</comment>
<evidence type="ECO:0000256" key="5">
    <source>
        <dbReference type="ARBA" id="ARBA00023136"/>
    </source>
</evidence>
<dbReference type="PANTHER" id="PTHR23513:SF6">
    <property type="entry name" value="MAJOR FACILITATOR SUPERFAMILY ASSOCIATED DOMAIN-CONTAINING PROTEIN"/>
    <property type="match status" value="1"/>
</dbReference>
<keyword evidence="9" id="KW-1185">Reference proteome</keyword>
<evidence type="ECO:0000256" key="3">
    <source>
        <dbReference type="ARBA" id="ARBA00022692"/>
    </source>
</evidence>
<feature type="transmembrane region" description="Helical" evidence="6">
    <location>
        <begin position="12"/>
        <end position="38"/>
    </location>
</feature>
<feature type="transmembrane region" description="Helical" evidence="6">
    <location>
        <begin position="291"/>
        <end position="308"/>
    </location>
</feature>
<keyword evidence="4 6" id="KW-1133">Transmembrane helix</keyword>
<feature type="transmembrane region" description="Helical" evidence="6">
    <location>
        <begin position="76"/>
        <end position="98"/>
    </location>
</feature>
<keyword evidence="2" id="KW-1003">Cell membrane</keyword>
<dbReference type="Proteomes" id="UP001595791">
    <property type="component" value="Unassembled WGS sequence"/>
</dbReference>
<dbReference type="SUPFAM" id="SSF103473">
    <property type="entry name" value="MFS general substrate transporter"/>
    <property type="match status" value="1"/>
</dbReference>
<sequence length="439" mass="46322">MFRSVRDLPRNVLYLVFGRAISSLGSALTGFALNVWLYQQTGSYTMFAMLAVVNAIPGLIFSPIAGVLVDRYPKKSLLMLCDVVSALSVAALGLASLLGELSPLLLAVSSFFLSLTRAISWPAAWAAISSLTDKAQRPGVNGISEALNGGISIFSPMLGALLFELIGISGIALFDIVSYGLCIALLFAVRFPPETAKPVSEAASSPFAALLNDCLSGFRWIRSHAGLSRLLLYFVVMNLGCSVFAVLYAPYVLSFSSENLLGICMALGGSGMIAGGLFYAVIGNKIRSESAVLMGGALVGISMIGFGIMRSPMPLALCAFFYSAGFAAVNGASQTIWQTHVPLSMQGRVFSVRRMIAFGLNPLSVLISVPFIQAVLEPLLTGKIIGLPVGYLWGTGPTAPLGLMASLCGLLCVSVALLMFLFNGLRMQPPPVAIQPHTS</sequence>
<evidence type="ECO:0000313" key="8">
    <source>
        <dbReference type="EMBL" id="MFC4159177.1"/>
    </source>
</evidence>
<feature type="domain" description="Major facilitator superfamily (MFS) profile" evidence="7">
    <location>
        <begin position="1"/>
        <end position="196"/>
    </location>
</feature>
<proteinExistence type="predicted"/>
<gene>
    <name evidence="8" type="ORF">ACFOW7_07375</name>
</gene>
<protein>
    <submittedName>
        <fullName evidence="8">MFS transporter</fullName>
    </submittedName>
</protein>
<dbReference type="PANTHER" id="PTHR23513">
    <property type="entry name" value="INTEGRAL MEMBRANE EFFLUX PROTEIN-RELATED"/>
    <property type="match status" value="1"/>
</dbReference>
<feature type="transmembrane region" description="Helical" evidence="6">
    <location>
        <begin position="314"/>
        <end position="337"/>
    </location>
</feature>
<evidence type="ECO:0000256" key="2">
    <source>
        <dbReference type="ARBA" id="ARBA00022475"/>
    </source>
</evidence>
<dbReference type="PROSITE" id="PS50850">
    <property type="entry name" value="MFS"/>
    <property type="match status" value="1"/>
</dbReference>
<keyword evidence="3 6" id="KW-0812">Transmembrane</keyword>
<dbReference type="CDD" id="cd06173">
    <property type="entry name" value="MFS_MefA_like"/>
    <property type="match status" value="1"/>
</dbReference>
<dbReference type="Pfam" id="PF07690">
    <property type="entry name" value="MFS_1"/>
    <property type="match status" value="1"/>
</dbReference>
<organism evidence="8 9">
    <name type="scientific">Chitinimonas lacunae</name>
    <dbReference type="NCBI Taxonomy" id="1963018"/>
    <lineage>
        <taxon>Bacteria</taxon>
        <taxon>Pseudomonadati</taxon>
        <taxon>Pseudomonadota</taxon>
        <taxon>Betaproteobacteria</taxon>
        <taxon>Neisseriales</taxon>
        <taxon>Chitinibacteraceae</taxon>
        <taxon>Chitinimonas</taxon>
    </lineage>
</organism>
<accession>A0ABV8MNA4</accession>
<feature type="transmembrane region" description="Helical" evidence="6">
    <location>
        <begin position="165"/>
        <end position="189"/>
    </location>
</feature>
<feature type="transmembrane region" description="Helical" evidence="6">
    <location>
        <begin position="358"/>
        <end position="381"/>
    </location>
</feature>
<feature type="transmembrane region" description="Helical" evidence="6">
    <location>
        <begin position="401"/>
        <end position="422"/>
    </location>
</feature>
<reference evidence="9" key="1">
    <citation type="journal article" date="2019" name="Int. J. Syst. Evol. Microbiol.">
        <title>The Global Catalogue of Microorganisms (GCM) 10K type strain sequencing project: providing services to taxonomists for standard genome sequencing and annotation.</title>
        <authorList>
            <consortium name="The Broad Institute Genomics Platform"/>
            <consortium name="The Broad Institute Genome Sequencing Center for Infectious Disease"/>
            <person name="Wu L."/>
            <person name="Ma J."/>
        </authorList>
    </citation>
    <scope>NUCLEOTIDE SEQUENCE [LARGE SCALE GENOMIC DNA]</scope>
    <source>
        <strain evidence="9">LMG 29894</strain>
    </source>
</reference>
<dbReference type="RefSeq" id="WP_378162659.1">
    <property type="nucleotide sequence ID" value="NZ_JBHSBU010000001.1"/>
</dbReference>
<evidence type="ECO:0000259" key="7">
    <source>
        <dbReference type="PROSITE" id="PS50850"/>
    </source>
</evidence>
<evidence type="ECO:0000256" key="4">
    <source>
        <dbReference type="ARBA" id="ARBA00022989"/>
    </source>
</evidence>
<dbReference type="InterPro" id="IPR036259">
    <property type="entry name" value="MFS_trans_sf"/>
</dbReference>
<dbReference type="EMBL" id="JBHSBU010000001">
    <property type="protein sequence ID" value="MFC4159177.1"/>
    <property type="molecule type" value="Genomic_DNA"/>
</dbReference>
<keyword evidence="5 6" id="KW-0472">Membrane</keyword>
<evidence type="ECO:0000256" key="6">
    <source>
        <dbReference type="SAM" id="Phobius"/>
    </source>
</evidence>
<feature type="transmembrane region" description="Helical" evidence="6">
    <location>
        <begin position="230"/>
        <end position="253"/>
    </location>
</feature>
<dbReference type="Gene3D" id="1.20.1250.20">
    <property type="entry name" value="MFS general substrate transporter like domains"/>
    <property type="match status" value="1"/>
</dbReference>
<dbReference type="InterPro" id="IPR020846">
    <property type="entry name" value="MFS_dom"/>
</dbReference>
<feature type="transmembrane region" description="Helical" evidence="6">
    <location>
        <begin position="259"/>
        <end position="279"/>
    </location>
</feature>
<feature type="transmembrane region" description="Helical" evidence="6">
    <location>
        <begin position="44"/>
        <end position="69"/>
    </location>
</feature>